<proteinExistence type="predicted"/>
<dbReference type="GO" id="GO:0016887">
    <property type="term" value="F:ATP hydrolysis activity"/>
    <property type="evidence" value="ECO:0007669"/>
    <property type="project" value="InterPro"/>
</dbReference>
<keyword evidence="3" id="KW-1185">Reference proteome</keyword>
<dbReference type="Proteomes" id="UP000661858">
    <property type="component" value="Unassembled WGS sequence"/>
</dbReference>
<evidence type="ECO:0000313" key="2">
    <source>
        <dbReference type="EMBL" id="MBL1087463.1"/>
    </source>
</evidence>
<dbReference type="AlphaFoldDB" id="A0A937JU43"/>
<dbReference type="PANTHER" id="PTHR35894:SF1">
    <property type="entry name" value="PHOSPHORIBULOKINASE _ URIDINE KINASE FAMILY"/>
    <property type="match status" value="1"/>
</dbReference>
<dbReference type="InterPro" id="IPR027417">
    <property type="entry name" value="P-loop_NTPase"/>
</dbReference>
<name>A0A937JU43_9ACTN</name>
<dbReference type="EMBL" id="JAERRK010000033">
    <property type="protein sequence ID" value="MBL1087463.1"/>
    <property type="molecule type" value="Genomic_DNA"/>
</dbReference>
<comment type="caution">
    <text evidence="2">The sequence shown here is derived from an EMBL/GenBank/DDBJ whole genome shotgun (WGS) entry which is preliminary data.</text>
</comment>
<evidence type="ECO:0000259" key="1">
    <source>
        <dbReference type="Pfam" id="PF13401"/>
    </source>
</evidence>
<feature type="domain" description="ORC1/DEAH AAA+ ATPase" evidence="1">
    <location>
        <begin position="44"/>
        <end position="173"/>
    </location>
</feature>
<dbReference type="InterPro" id="IPR049945">
    <property type="entry name" value="AAA_22"/>
</dbReference>
<dbReference type="PANTHER" id="PTHR35894">
    <property type="entry name" value="GENERAL SECRETION PATHWAY PROTEIN A-RELATED"/>
    <property type="match status" value="1"/>
</dbReference>
<evidence type="ECO:0000313" key="3">
    <source>
        <dbReference type="Proteomes" id="UP000661858"/>
    </source>
</evidence>
<dbReference type="InterPro" id="IPR052026">
    <property type="entry name" value="ExeA_AAA_ATPase_DNA-bind"/>
</dbReference>
<organism evidence="2 3">
    <name type="scientific">Streptomyces actinomycinicus</name>
    <dbReference type="NCBI Taxonomy" id="1695166"/>
    <lineage>
        <taxon>Bacteria</taxon>
        <taxon>Bacillati</taxon>
        <taxon>Actinomycetota</taxon>
        <taxon>Actinomycetes</taxon>
        <taxon>Kitasatosporales</taxon>
        <taxon>Streptomycetaceae</taxon>
        <taxon>Streptomyces</taxon>
    </lineage>
</organism>
<protein>
    <submittedName>
        <fullName evidence="2">ExeA family protein</fullName>
    </submittedName>
</protein>
<dbReference type="Pfam" id="PF13401">
    <property type="entry name" value="AAA_22"/>
    <property type="match status" value="1"/>
</dbReference>
<gene>
    <name evidence="2" type="ORF">JK359_36900</name>
</gene>
<accession>A0A937JU43</accession>
<reference evidence="2" key="1">
    <citation type="submission" date="2021-01" db="EMBL/GenBank/DDBJ databases">
        <title>WGS of actinomycetes isolated from Thailand.</title>
        <authorList>
            <person name="Thawai C."/>
        </authorList>
    </citation>
    <scope>NUCLEOTIDE SEQUENCE</scope>
    <source>
        <strain evidence="2">RCU-197</strain>
    </source>
</reference>
<sequence length="271" mass="29653">MIDRVQGFFGFTRIPFGRDLAPSMLHQHHSHREAAARIAWCINNRAIGVVTGEVGSGKTVALKGAVSSLDPARFTVIYQPNPEVGMRGLYDRIVTSLGGTPKFHLAALAAQASSALAAEVDERGRTPAVVIDESHLLDHHELDAIRMLTNYEMDSTTPFAVLLIGQPTLRKRMKHGVLAALDQRIAISYQMPTMTKEETASYIKHHITIAGRGDTLFSDDAVQLIHLTSRGLPRSVNNIAWQSLIAAFTEEKGIVDESSTRIAITETHAPE</sequence>
<dbReference type="Gene3D" id="3.40.50.300">
    <property type="entry name" value="P-loop containing nucleotide triphosphate hydrolases"/>
    <property type="match status" value="1"/>
</dbReference>
<dbReference type="RefSeq" id="WP_201844003.1">
    <property type="nucleotide sequence ID" value="NZ_JAERRK010000033.1"/>
</dbReference>
<dbReference type="SUPFAM" id="SSF52540">
    <property type="entry name" value="P-loop containing nucleoside triphosphate hydrolases"/>
    <property type="match status" value="1"/>
</dbReference>